<keyword evidence="3" id="KW-0560">Oxidoreductase</keyword>
<evidence type="ECO:0000313" key="6">
    <source>
        <dbReference type="EMBL" id="GAA2015820.1"/>
    </source>
</evidence>
<accession>A0ABN2TNV4</accession>
<dbReference type="Gene3D" id="3.40.50.720">
    <property type="entry name" value="NAD(P)-binding Rossmann-like Domain"/>
    <property type="match status" value="1"/>
</dbReference>
<protein>
    <submittedName>
        <fullName evidence="6">2-dehydropantoate 2-reductase N-terminal domain-containing protein</fullName>
    </submittedName>
</protein>
<dbReference type="SUPFAM" id="SSF51735">
    <property type="entry name" value="NAD(P)-binding Rossmann-fold domains"/>
    <property type="match status" value="1"/>
</dbReference>
<dbReference type="InterPro" id="IPR008927">
    <property type="entry name" value="6-PGluconate_DH-like_C_sf"/>
</dbReference>
<dbReference type="InterPro" id="IPR013328">
    <property type="entry name" value="6PGD_dom2"/>
</dbReference>
<dbReference type="SUPFAM" id="SSF48179">
    <property type="entry name" value="6-phosphogluconate dehydrogenase C-terminal domain-like"/>
    <property type="match status" value="1"/>
</dbReference>
<dbReference type="PANTHER" id="PTHR43765:SF2">
    <property type="entry name" value="2-DEHYDROPANTOATE 2-REDUCTASE"/>
    <property type="match status" value="1"/>
</dbReference>
<evidence type="ECO:0000256" key="3">
    <source>
        <dbReference type="ARBA" id="ARBA00023002"/>
    </source>
</evidence>
<organism evidence="6 7">
    <name type="scientific">Catenulispora yoronensis</name>
    <dbReference type="NCBI Taxonomy" id="450799"/>
    <lineage>
        <taxon>Bacteria</taxon>
        <taxon>Bacillati</taxon>
        <taxon>Actinomycetota</taxon>
        <taxon>Actinomycetes</taxon>
        <taxon>Catenulisporales</taxon>
        <taxon>Catenulisporaceae</taxon>
        <taxon>Catenulispora</taxon>
    </lineage>
</organism>
<dbReference type="EMBL" id="BAAAQN010000004">
    <property type="protein sequence ID" value="GAA2015820.1"/>
    <property type="molecule type" value="Genomic_DNA"/>
</dbReference>
<comment type="caution">
    <text evidence="6">The sequence shown here is derived from an EMBL/GenBank/DDBJ whole genome shotgun (WGS) entry which is preliminary data.</text>
</comment>
<keyword evidence="7" id="KW-1185">Reference proteome</keyword>
<comment type="similarity">
    <text evidence="1">Belongs to the ketopantoate reductase family.</text>
</comment>
<reference evidence="6 7" key="1">
    <citation type="journal article" date="2019" name="Int. J. Syst. Evol. Microbiol.">
        <title>The Global Catalogue of Microorganisms (GCM) 10K type strain sequencing project: providing services to taxonomists for standard genome sequencing and annotation.</title>
        <authorList>
            <consortium name="The Broad Institute Genomics Platform"/>
            <consortium name="The Broad Institute Genome Sequencing Center for Infectious Disease"/>
            <person name="Wu L."/>
            <person name="Ma J."/>
        </authorList>
    </citation>
    <scope>NUCLEOTIDE SEQUENCE [LARGE SCALE GENOMIC DNA]</scope>
    <source>
        <strain evidence="6 7">JCM 16014</strain>
    </source>
</reference>
<proteinExistence type="inferred from homology"/>
<feature type="domain" description="Ketopantoate reductase C-terminal" evidence="5">
    <location>
        <begin position="217"/>
        <end position="299"/>
    </location>
</feature>
<feature type="domain" description="Ketopantoate reductase N-terminal" evidence="4">
    <location>
        <begin position="4"/>
        <end position="138"/>
    </location>
</feature>
<evidence type="ECO:0000256" key="2">
    <source>
        <dbReference type="ARBA" id="ARBA00022857"/>
    </source>
</evidence>
<dbReference type="InterPro" id="IPR050838">
    <property type="entry name" value="Ketopantoate_reductase"/>
</dbReference>
<dbReference type="RefSeq" id="WP_344664197.1">
    <property type="nucleotide sequence ID" value="NZ_BAAAQN010000004.1"/>
</dbReference>
<evidence type="ECO:0000259" key="4">
    <source>
        <dbReference type="Pfam" id="PF02558"/>
    </source>
</evidence>
<sequence length="337" mass="35477">MRFVVYGAGAIGAFVAGRLHRAGVPVTLVARGENLARIRTYGLVLKTPAGEERIGVEAIGPDELEKLDAGPDTMVLLAVKSQDTLEALQKIRRALPEPTAVACLQNGVENERVASRFFPAVYGVSVICPNVHLEPGVVSGYSHPVIGILDAGRHTGGTITELRALISGFVKAGFASETVGDIRAVKYGKLLSNLGNVVEALCGPAALDGPITEIARREGRACLVAAGIAVDERPDRGLILTPSVVDGRPRPAGSTWQSVQRGLDSTETDFLNGEICVLGRAHDIPTPMNALLQRLIRELHGDRGRIGSFSEADVLALAGVRVPTGVRAPAGGRADRD</sequence>
<dbReference type="Proteomes" id="UP001500751">
    <property type="component" value="Unassembled WGS sequence"/>
</dbReference>
<evidence type="ECO:0000256" key="1">
    <source>
        <dbReference type="ARBA" id="ARBA00007870"/>
    </source>
</evidence>
<dbReference type="InterPro" id="IPR013332">
    <property type="entry name" value="KPR_N"/>
</dbReference>
<dbReference type="InterPro" id="IPR036291">
    <property type="entry name" value="NAD(P)-bd_dom_sf"/>
</dbReference>
<dbReference type="InterPro" id="IPR013752">
    <property type="entry name" value="KPA_reductase"/>
</dbReference>
<keyword evidence="2" id="KW-0521">NADP</keyword>
<evidence type="ECO:0000259" key="5">
    <source>
        <dbReference type="Pfam" id="PF08546"/>
    </source>
</evidence>
<gene>
    <name evidence="6" type="ORF">GCM10009839_08990</name>
</gene>
<dbReference type="Pfam" id="PF08546">
    <property type="entry name" value="ApbA_C"/>
    <property type="match status" value="1"/>
</dbReference>
<dbReference type="Gene3D" id="1.10.1040.10">
    <property type="entry name" value="N-(1-d-carboxylethyl)-l-norvaline Dehydrogenase, domain 2"/>
    <property type="match status" value="1"/>
</dbReference>
<dbReference type="Pfam" id="PF02558">
    <property type="entry name" value="ApbA"/>
    <property type="match status" value="1"/>
</dbReference>
<dbReference type="PANTHER" id="PTHR43765">
    <property type="entry name" value="2-DEHYDROPANTOATE 2-REDUCTASE-RELATED"/>
    <property type="match status" value="1"/>
</dbReference>
<evidence type="ECO:0000313" key="7">
    <source>
        <dbReference type="Proteomes" id="UP001500751"/>
    </source>
</evidence>
<name>A0ABN2TNV4_9ACTN</name>